<dbReference type="Pfam" id="PF10531">
    <property type="entry name" value="SLBB"/>
    <property type="match status" value="5"/>
</dbReference>
<evidence type="ECO:0000256" key="14">
    <source>
        <dbReference type="ARBA" id="ARBA00023288"/>
    </source>
</evidence>
<dbReference type="Pfam" id="PF22461">
    <property type="entry name" value="SLBB_2"/>
    <property type="match status" value="1"/>
</dbReference>
<keyword evidence="15" id="KW-0175">Coiled coil</keyword>
<evidence type="ECO:0000256" key="8">
    <source>
        <dbReference type="ARBA" id="ARBA00023047"/>
    </source>
</evidence>
<feature type="signal peptide" evidence="17">
    <location>
        <begin position="1"/>
        <end position="25"/>
    </location>
</feature>
<evidence type="ECO:0008006" key="23">
    <source>
        <dbReference type="Google" id="ProtNLM"/>
    </source>
</evidence>
<keyword evidence="3" id="KW-0813">Transport</keyword>
<dbReference type="STRING" id="296218.AWN68_15240"/>
<name>A0A150XV23_9BACT</name>
<dbReference type="InterPro" id="IPR054765">
    <property type="entry name" value="SLBB_dom"/>
</dbReference>
<keyword evidence="10" id="KW-0626">Porin</keyword>
<dbReference type="GO" id="GO:0015288">
    <property type="term" value="F:porin activity"/>
    <property type="evidence" value="ECO:0007669"/>
    <property type="project" value="UniProtKB-KW"/>
</dbReference>
<evidence type="ECO:0000256" key="11">
    <source>
        <dbReference type="ARBA" id="ARBA00023136"/>
    </source>
</evidence>
<evidence type="ECO:0000256" key="7">
    <source>
        <dbReference type="ARBA" id="ARBA00022729"/>
    </source>
</evidence>
<dbReference type="GO" id="GO:0006811">
    <property type="term" value="P:monoatomic ion transport"/>
    <property type="evidence" value="ECO:0007669"/>
    <property type="project" value="UniProtKB-KW"/>
</dbReference>
<evidence type="ECO:0000256" key="1">
    <source>
        <dbReference type="ARBA" id="ARBA00004571"/>
    </source>
</evidence>
<evidence type="ECO:0000256" key="10">
    <source>
        <dbReference type="ARBA" id="ARBA00023114"/>
    </source>
</evidence>
<dbReference type="Pfam" id="PF02563">
    <property type="entry name" value="Poly_export"/>
    <property type="match status" value="1"/>
</dbReference>
<dbReference type="GO" id="GO:0009279">
    <property type="term" value="C:cell outer membrane"/>
    <property type="evidence" value="ECO:0007669"/>
    <property type="project" value="UniProtKB-SubCell"/>
</dbReference>
<reference evidence="21 22" key="1">
    <citation type="submission" date="2016-01" db="EMBL/GenBank/DDBJ databases">
        <title>Genome sequencing of Roseivirga echinicomitans KMM 6058.</title>
        <authorList>
            <person name="Selvaratnam C."/>
            <person name="Thevarajoo S."/>
            <person name="Goh K.M."/>
            <person name="Ee R."/>
            <person name="Chan K.-G."/>
            <person name="Chong C.S."/>
        </authorList>
    </citation>
    <scope>NUCLEOTIDE SEQUENCE [LARGE SCALE GENOMIC DNA]</scope>
    <source>
        <strain evidence="21 22">KMM 6058</strain>
    </source>
</reference>
<feature type="region of interest" description="Disordered" evidence="16">
    <location>
        <begin position="84"/>
        <end position="103"/>
    </location>
</feature>
<evidence type="ECO:0000256" key="5">
    <source>
        <dbReference type="ARBA" id="ARBA00022597"/>
    </source>
</evidence>
<keyword evidence="5" id="KW-0762">Sugar transport</keyword>
<dbReference type="Proteomes" id="UP000075615">
    <property type="component" value="Unassembled WGS sequence"/>
</dbReference>
<dbReference type="InterPro" id="IPR003715">
    <property type="entry name" value="Poly_export_N"/>
</dbReference>
<dbReference type="GO" id="GO:0015159">
    <property type="term" value="F:polysaccharide transmembrane transporter activity"/>
    <property type="evidence" value="ECO:0007669"/>
    <property type="project" value="InterPro"/>
</dbReference>
<dbReference type="Gene3D" id="3.10.560.10">
    <property type="entry name" value="Outer membrane lipoprotein wza domain like"/>
    <property type="match status" value="6"/>
</dbReference>
<evidence type="ECO:0000259" key="20">
    <source>
        <dbReference type="Pfam" id="PF22461"/>
    </source>
</evidence>
<organism evidence="21 22">
    <name type="scientific">Roseivirga echinicomitans</name>
    <dbReference type="NCBI Taxonomy" id="296218"/>
    <lineage>
        <taxon>Bacteria</taxon>
        <taxon>Pseudomonadati</taxon>
        <taxon>Bacteroidota</taxon>
        <taxon>Cytophagia</taxon>
        <taxon>Cytophagales</taxon>
        <taxon>Roseivirgaceae</taxon>
        <taxon>Roseivirga</taxon>
    </lineage>
</organism>
<evidence type="ECO:0000313" key="22">
    <source>
        <dbReference type="Proteomes" id="UP000075615"/>
    </source>
</evidence>
<accession>A0A150XV23</accession>
<keyword evidence="13" id="KW-0998">Cell outer membrane</keyword>
<keyword evidence="7 17" id="KW-0732">Signal</keyword>
<dbReference type="AlphaFoldDB" id="A0A150XV23"/>
<gene>
    <name evidence="21" type="ORF">AWN68_15240</name>
</gene>
<evidence type="ECO:0000313" key="21">
    <source>
        <dbReference type="EMBL" id="KYG82601.1"/>
    </source>
</evidence>
<evidence type="ECO:0000256" key="16">
    <source>
        <dbReference type="SAM" id="MobiDB-lite"/>
    </source>
</evidence>
<evidence type="ECO:0000256" key="2">
    <source>
        <dbReference type="ARBA" id="ARBA00009450"/>
    </source>
</evidence>
<evidence type="ECO:0000256" key="4">
    <source>
        <dbReference type="ARBA" id="ARBA00022452"/>
    </source>
</evidence>
<keyword evidence="9" id="KW-0406">Ion transport</keyword>
<evidence type="ECO:0000256" key="9">
    <source>
        <dbReference type="ARBA" id="ARBA00023065"/>
    </source>
</evidence>
<evidence type="ECO:0000256" key="3">
    <source>
        <dbReference type="ARBA" id="ARBA00022448"/>
    </source>
</evidence>
<comment type="caution">
    <text evidence="21">The sequence shown here is derived from an EMBL/GenBank/DDBJ whole genome shotgun (WGS) entry which is preliminary data.</text>
</comment>
<comment type="subcellular location">
    <subcellularLocation>
        <location evidence="1">Cell outer membrane</location>
        <topology evidence="1">Multi-pass membrane protein</topology>
    </subcellularLocation>
</comment>
<feature type="domain" description="Soluble ligand binding" evidence="19">
    <location>
        <begin position="232"/>
        <end position="275"/>
    </location>
</feature>
<comment type="similarity">
    <text evidence="2">Belongs to the BexD/CtrA/VexA family.</text>
</comment>
<keyword evidence="22" id="KW-1185">Reference proteome</keyword>
<keyword evidence="8" id="KW-0625">Polysaccharide transport</keyword>
<keyword evidence="11" id="KW-0472">Membrane</keyword>
<dbReference type="PANTHER" id="PTHR33619:SF3">
    <property type="entry name" value="POLYSACCHARIDE EXPORT PROTEIN GFCE-RELATED"/>
    <property type="match status" value="1"/>
</dbReference>
<keyword evidence="12" id="KW-0564">Palmitate</keyword>
<sequence length="859" mass="94878">MGQKIKYSFLILGLLTLFFNQPAMAQALPDFTAIKVDELSDEQIQSMMQKASSMGYSQQDLFAAAQGQGVSLTEISKLGQRMNKIQSSRVSTAESTPTGRSNRTSMEALISESQPLLPSEIFGLAIFQNGNAKNGFVSSLNIPTPENYVLGAGDEIFIDIYGSSEQYYQAEINPEGSIILENFGPIFLSGLNVKAAEAKIKNKLAKVITELEGESPSTFISVTLGRIRSINITVAGEVAIPGNYTMSAFSTVFNALYSVGGVTENGTLRNIKVFREDKLVAQLDAYDFLISGDSKSNIRLQSNDVIIIDPYTNRITVSGAVKRPAIYELKENESLSDLIRYAGGFSENAFSEQISVVRNVGKEKVVADVFENQYAVFTPKPGDVYQVKRVLDRFSNRVQIKGAVFRPGQYSISGALTAKQLIEKADGLKGDASQSRALIIRTNPDLSTETISINLKDLMDGTSNDVQLQREDVVQIFSIYDLKEESYVEVSGEVNSGGIFRFSNQMTIEDILILAGGFKSSASESKIEITRRYGDAQVGNVSEVFVVDVDRNLSLNNEDKTFELQPFDHIIVRKNPNFFVQKFVAIEGEVAYPGNYAIKNQTERISSLLERAGGVNQYAYIEGATLLRKTEFHSEISNIEQKVQALEALLNRYAEGDPSLSESELAQVARLNQQLDELDKQNLDTEGDPFYAKKERLREIVQRNALFGDVQLGNSDAIGIDLKKIIENPKSKFDLILEEGDVLVLPKQQETVRLRGRVLYPTTVVYEPNRSVKHFINLAGGFGNRAQRKNTHVIYANGKVAKTKKFLFFKFYPRVSPGAEIIVPSKPLKLPFAISEVVGITSGLATLALLISQINFSGK</sequence>
<feature type="domain" description="Soluble ligand binding" evidence="19">
    <location>
        <begin position="315"/>
        <end position="359"/>
    </location>
</feature>
<evidence type="ECO:0000256" key="17">
    <source>
        <dbReference type="SAM" id="SignalP"/>
    </source>
</evidence>
<dbReference type="GO" id="GO:0046930">
    <property type="term" value="C:pore complex"/>
    <property type="evidence" value="ECO:0007669"/>
    <property type="project" value="UniProtKB-KW"/>
</dbReference>
<dbReference type="InterPro" id="IPR049712">
    <property type="entry name" value="Poly_export"/>
</dbReference>
<feature type="domain" description="Soluble ligand binding" evidence="19">
    <location>
        <begin position="584"/>
        <end position="629"/>
    </location>
</feature>
<feature type="domain" description="Soluble ligand binding" evidence="19">
    <location>
        <begin position="752"/>
        <end position="801"/>
    </location>
</feature>
<dbReference type="OrthoDB" id="9808948at2"/>
<feature type="chain" id="PRO_5007575237" description="Capsule biosynthesis protein" evidence="17">
    <location>
        <begin position="26"/>
        <end position="859"/>
    </location>
</feature>
<proteinExistence type="inferred from homology"/>
<feature type="domain" description="Soluble ligand binding" evidence="19">
    <location>
        <begin position="487"/>
        <end position="534"/>
    </location>
</feature>
<evidence type="ECO:0000256" key="13">
    <source>
        <dbReference type="ARBA" id="ARBA00023237"/>
    </source>
</evidence>
<dbReference type="InterPro" id="IPR019554">
    <property type="entry name" value="Soluble_ligand-bd"/>
</dbReference>
<keyword evidence="6" id="KW-0812">Transmembrane</keyword>
<feature type="coiled-coil region" evidence="15">
    <location>
        <begin position="629"/>
        <end position="688"/>
    </location>
</feature>
<evidence type="ECO:0000259" key="18">
    <source>
        <dbReference type="Pfam" id="PF02563"/>
    </source>
</evidence>
<feature type="domain" description="Polysaccharide export protein N-terminal" evidence="18">
    <location>
        <begin position="143"/>
        <end position="209"/>
    </location>
</feature>
<evidence type="ECO:0000256" key="12">
    <source>
        <dbReference type="ARBA" id="ARBA00023139"/>
    </source>
</evidence>
<evidence type="ECO:0000256" key="15">
    <source>
        <dbReference type="SAM" id="Coils"/>
    </source>
</evidence>
<evidence type="ECO:0000259" key="19">
    <source>
        <dbReference type="Pfam" id="PF10531"/>
    </source>
</evidence>
<dbReference type="PANTHER" id="PTHR33619">
    <property type="entry name" value="POLYSACCHARIDE EXPORT PROTEIN GFCE-RELATED"/>
    <property type="match status" value="1"/>
</dbReference>
<protein>
    <recommendedName>
        <fullName evidence="23">Capsule biosynthesis protein</fullName>
    </recommendedName>
</protein>
<keyword evidence="14" id="KW-0449">Lipoprotein</keyword>
<keyword evidence="4" id="KW-1134">Transmembrane beta strand</keyword>
<dbReference type="EMBL" id="LRDB01000003">
    <property type="protein sequence ID" value="KYG82601.1"/>
    <property type="molecule type" value="Genomic_DNA"/>
</dbReference>
<feature type="domain" description="SLBB" evidence="20">
    <location>
        <begin position="397"/>
        <end position="475"/>
    </location>
</feature>
<evidence type="ECO:0000256" key="6">
    <source>
        <dbReference type="ARBA" id="ARBA00022692"/>
    </source>
</evidence>